<evidence type="ECO:0000313" key="2">
    <source>
        <dbReference type="Proteomes" id="UP001241377"/>
    </source>
</evidence>
<keyword evidence="2" id="KW-1185">Reference proteome</keyword>
<protein>
    <submittedName>
        <fullName evidence="1">Uncharacterized protein</fullName>
    </submittedName>
</protein>
<gene>
    <name evidence="1" type="ORF">QFC19_007432</name>
</gene>
<comment type="caution">
    <text evidence="1">The sequence shown here is derived from an EMBL/GenBank/DDBJ whole genome shotgun (WGS) entry which is preliminary data.</text>
</comment>
<reference evidence="1" key="1">
    <citation type="submission" date="2023-04" db="EMBL/GenBank/DDBJ databases">
        <title>Draft Genome sequencing of Naganishia species isolated from polar environments using Oxford Nanopore Technology.</title>
        <authorList>
            <person name="Leo P."/>
            <person name="Venkateswaran K."/>
        </authorList>
    </citation>
    <scope>NUCLEOTIDE SEQUENCE</scope>
    <source>
        <strain evidence="1">MNA-CCFEE 5261</strain>
    </source>
</reference>
<name>A0ACC2VA14_9TREE</name>
<accession>A0ACC2VA14</accession>
<proteinExistence type="predicted"/>
<organism evidence="1 2">
    <name type="scientific">Naganishia cerealis</name>
    <dbReference type="NCBI Taxonomy" id="610337"/>
    <lineage>
        <taxon>Eukaryota</taxon>
        <taxon>Fungi</taxon>
        <taxon>Dikarya</taxon>
        <taxon>Basidiomycota</taxon>
        <taxon>Agaricomycotina</taxon>
        <taxon>Tremellomycetes</taxon>
        <taxon>Filobasidiales</taxon>
        <taxon>Filobasidiaceae</taxon>
        <taxon>Naganishia</taxon>
    </lineage>
</organism>
<evidence type="ECO:0000313" key="1">
    <source>
        <dbReference type="EMBL" id="KAJ9095817.1"/>
    </source>
</evidence>
<dbReference type="EMBL" id="JASBWR010000098">
    <property type="protein sequence ID" value="KAJ9095817.1"/>
    <property type="molecule type" value="Genomic_DNA"/>
</dbReference>
<dbReference type="Proteomes" id="UP001241377">
    <property type="component" value="Unassembled WGS sequence"/>
</dbReference>
<sequence>MHSLDRSAYVSYPVGWYKAYGFVPSSGGSLCYYGGSRNLDRELVQFIPRCVSRMKRVLPCWQDADRGAPNSAVVFVVVIYLYARLFRFLRRPDAISLSGSGKDTADLKDVRGQQDCSQESRGAWHKFKGGIRKTFGMTPQAGSLGQTNSVVPPWELLHINIAGLDLDAIPNSVVLPVHEKMLPLSLWSSPPASDERARSVRINTASTLVSSNDGRNNSHDSQPKQQAVIDEKSHESIAVPVLLINRELSPNSLAALDEPPSPFQLDGIGYSGPLSKPEYGGGMTIKNKPSSVTFNPNEDHKEEEDDQRPAEHSLRNFFQANRASESEVRDAHAGDDIRPEESAAAYSNRQASLLMIYFPLSYMAVFSISLVRLMHDMITSKTSVALTTISLWFVLSAGLTDALVYVSLYTHPIRLKLRNLTLLTLLSRALLSM</sequence>